<evidence type="ECO:0008006" key="3">
    <source>
        <dbReference type="Google" id="ProtNLM"/>
    </source>
</evidence>
<sequence>MEQGPTQSDPGLCRLCEHRDTPRLESLESKLDARLLSSDYVPSDSEISQLKALLLKEELELARYQDRMVANFQKCRSAISVQRRVPAEIWEIIFRRAFHDYSFIVKHSSFYTPVLVFQTPALVFSQVCARWRAVAIGCSRLWSSIDIHLNAFTPNMTSALQTYLKRSAPQPLSLCIFPGCPPLSANARDAWKLLGPSLSRCETLVWDVRRDDILPEVHGLAFPSLVSFRYTSFPERPKMARAYNWFWRAIRLAP</sequence>
<proteinExistence type="predicted"/>
<comment type="caution">
    <text evidence="1">The sequence shown here is derived from an EMBL/GenBank/DDBJ whole genome shotgun (WGS) entry which is preliminary data.</text>
</comment>
<evidence type="ECO:0000313" key="2">
    <source>
        <dbReference type="Proteomes" id="UP001437256"/>
    </source>
</evidence>
<organism evidence="1 2">
    <name type="scientific">Marasmius tenuissimus</name>
    <dbReference type="NCBI Taxonomy" id="585030"/>
    <lineage>
        <taxon>Eukaryota</taxon>
        <taxon>Fungi</taxon>
        <taxon>Dikarya</taxon>
        <taxon>Basidiomycota</taxon>
        <taxon>Agaricomycotina</taxon>
        <taxon>Agaricomycetes</taxon>
        <taxon>Agaricomycetidae</taxon>
        <taxon>Agaricales</taxon>
        <taxon>Marasmiineae</taxon>
        <taxon>Marasmiaceae</taxon>
        <taxon>Marasmius</taxon>
    </lineage>
</organism>
<dbReference type="Proteomes" id="UP001437256">
    <property type="component" value="Unassembled WGS sequence"/>
</dbReference>
<dbReference type="EMBL" id="JBBXMP010000033">
    <property type="protein sequence ID" value="KAL0066689.1"/>
    <property type="molecule type" value="Genomic_DNA"/>
</dbReference>
<gene>
    <name evidence="1" type="ORF">AAF712_006292</name>
</gene>
<protein>
    <recommendedName>
        <fullName evidence="3">F-box domain-containing protein</fullName>
    </recommendedName>
</protein>
<keyword evidence="2" id="KW-1185">Reference proteome</keyword>
<reference evidence="1 2" key="1">
    <citation type="submission" date="2024-05" db="EMBL/GenBank/DDBJ databases">
        <title>A draft genome resource for the thread blight pathogen Marasmius tenuissimus strain MS-2.</title>
        <authorList>
            <person name="Yulfo-Soto G.E."/>
            <person name="Baruah I.K."/>
            <person name="Amoako-Attah I."/>
            <person name="Bukari Y."/>
            <person name="Meinhardt L.W."/>
            <person name="Bailey B.A."/>
            <person name="Cohen S.P."/>
        </authorList>
    </citation>
    <scope>NUCLEOTIDE SEQUENCE [LARGE SCALE GENOMIC DNA]</scope>
    <source>
        <strain evidence="1 2">MS-2</strain>
    </source>
</reference>
<name>A0ABR3A063_9AGAR</name>
<accession>A0ABR3A063</accession>
<evidence type="ECO:0000313" key="1">
    <source>
        <dbReference type="EMBL" id="KAL0066689.1"/>
    </source>
</evidence>